<dbReference type="Gene3D" id="4.10.60.10">
    <property type="entry name" value="Zinc finger, CCHC-type"/>
    <property type="match status" value="1"/>
</dbReference>
<name>A0A699KXY6_TANCI</name>
<feature type="domain" description="CCHC-type" evidence="3">
    <location>
        <begin position="288"/>
        <end position="304"/>
    </location>
</feature>
<dbReference type="EMBL" id="BKCJ010565801">
    <property type="protein sequence ID" value="GFB16355.1"/>
    <property type="molecule type" value="Genomic_DNA"/>
</dbReference>
<evidence type="ECO:0000259" key="3">
    <source>
        <dbReference type="PROSITE" id="PS50158"/>
    </source>
</evidence>
<gene>
    <name evidence="4" type="ORF">Tci_688326</name>
</gene>
<reference evidence="4" key="1">
    <citation type="journal article" date="2019" name="Sci. Rep.">
        <title>Draft genome of Tanacetum cinerariifolium, the natural source of mosquito coil.</title>
        <authorList>
            <person name="Yamashiro T."/>
            <person name="Shiraishi A."/>
            <person name="Satake H."/>
            <person name="Nakayama K."/>
        </authorList>
    </citation>
    <scope>NUCLEOTIDE SEQUENCE</scope>
</reference>
<proteinExistence type="predicted"/>
<dbReference type="Pfam" id="PF03732">
    <property type="entry name" value="Retrotrans_gag"/>
    <property type="match status" value="1"/>
</dbReference>
<sequence>MPPKRRSQTNPQPTLTQEAADQLVRDGIKAAIRNERERVKMEATRAGGPAGGPATAPMARECSFTGFIKCGPMQFHGTEGVVRHVHWFEKMENTFEISECTEGKKTMAEVKQMMPDEFCPTEEVQRLEDELRHLKLRVMNIAAYTERFNELALLCPDVVPNEKKKVELYIKGLPEIIKGETTSSRPATLNEAMRMAHTLMEQKIQAKNERVVEGIKRKWENNNQGNNNNNSHNRGNYRINNHHNQNNNQRQNNARALTTAQNKGANQTKIAPKCNHCGRCHFDQCPPKCENCGRRGHKVKDCRSKNVASGATVQPNVVYYECGERGNKSRTCSKKADRRGGNVQGQAYVIRDAEHNQGSNVVTGTFLLNNRYATMLFDSGADKSFVDIKFSHLIDIKPVKLNLSYEVELADGKVISTNSVLRGCTLNLLDHLFDIDLMPIELGTYDVIVGMDWLVEHDALIVCGRKEVHVPYRNKTLVVKSDSSVSRLKVISCIKARKYIERGS</sequence>
<dbReference type="InterPro" id="IPR021109">
    <property type="entry name" value="Peptidase_aspartic_dom_sf"/>
</dbReference>
<keyword evidence="1" id="KW-0479">Metal-binding</keyword>
<feature type="compositionally biased region" description="Low complexity" evidence="2">
    <location>
        <begin position="221"/>
        <end position="248"/>
    </location>
</feature>
<dbReference type="PANTHER" id="PTHR15503">
    <property type="entry name" value="LDOC1 RELATED"/>
    <property type="match status" value="1"/>
</dbReference>
<evidence type="ECO:0000256" key="1">
    <source>
        <dbReference type="PROSITE-ProRule" id="PRU00047"/>
    </source>
</evidence>
<dbReference type="Pfam" id="PF08284">
    <property type="entry name" value="RVP_2"/>
    <property type="match status" value="1"/>
</dbReference>
<dbReference type="Gene3D" id="2.40.70.10">
    <property type="entry name" value="Acid Proteases"/>
    <property type="match status" value="1"/>
</dbReference>
<dbReference type="InterPro" id="IPR001878">
    <property type="entry name" value="Znf_CCHC"/>
</dbReference>
<protein>
    <recommendedName>
        <fullName evidence="3">CCHC-type domain-containing protein</fullName>
    </recommendedName>
</protein>
<dbReference type="InterPro" id="IPR032567">
    <property type="entry name" value="RTL1-rel"/>
</dbReference>
<organism evidence="4">
    <name type="scientific">Tanacetum cinerariifolium</name>
    <name type="common">Dalmatian daisy</name>
    <name type="synonym">Chrysanthemum cinerariifolium</name>
    <dbReference type="NCBI Taxonomy" id="118510"/>
    <lineage>
        <taxon>Eukaryota</taxon>
        <taxon>Viridiplantae</taxon>
        <taxon>Streptophyta</taxon>
        <taxon>Embryophyta</taxon>
        <taxon>Tracheophyta</taxon>
        <taxon>Spermatophyta</taxon>
        <taxon>Magnoliopsida</taxon>
        <taxon>eudicotyledons</taxon>
        <taxon>Gunneridae</taxon>
        <taxon>Pentapetalae</taxon>
        <taxon>asterids</taxon>
        <taxon>campanulids</taxon>
        <taxon>Asterales</taxon>
        <taxon>Asteraceae</taxon>
        <taxon>Asteroideae</taxon>
        <taxon>Anthemideae</taxon>
        <taxon>Anthemidinae</taxon>
        <taxon>Tanacetum</taxon>
    </lineage>
</organism>
<keyword evidence="1" id="KW-0862">Zinc</keyword>
<dbReference type="CDD" id="cd00303">
    <property type="entry name" value="retropepsin_like"/>
    <property type="match status" value="1"/>
</dbReference>
<dbReference type="PROSITE" id="PS50158">
    <property type="entry name" value="ZF_CCHC"/>
    <property type="match status" value="1"/>
</dbReference>
<dbReference type="AlphaFoldDB" id="A0A699KXY6"/>
<dbReference type="InterPro" id="IPR005162">
    <property type="entry name" value="Retrotrans_gag_dom"/>
</dbReference>
<dbReference type="GO" id="GO:0003676">
    <property type="term" value="F:nucleic acid binding"/>
    <property type="evidence" value="ECO:0007669"/>
    <property type="project" value="InterPro"/>
</dbReference>
<keyword evidence="1" id="KW-0863">Zinc-finger</keyword>
<dbReference type="SUPFAM" id="SSF50630">
    <property type="entry name" value="Acid proteases"/>
    <property type="match status" value="1"/>
</dbReference>
<comment type="caution">
    <text evidence="4">The sequence shown here is derived from an EMBL/GenBank/DDBJ whole genome shotgun (WGS) entry which is preliminary data.</text>
</comment>
<evidence type="ECO:0000256" key="2">
    <source>
        <dbReference type="SAM" id="MobiDB-lite"/>
    </source>
</evidence>
<accession>A0A699KXY6</accession>
<dbReference type="PANTHER" id="PTHR15503:SF45">
    <property type="entry name" value="RNA-DIRECTED DNA POLYMERASE HOMOLOG"/>
    <property type="match status" value="1"/>
</dbReference>
<evidence type="ECO:0000313" key="4">
    <source>
        <dbReference type="EMBL" id="GFB16355.1"/>
    </source>
</evidence>
<dbReference type="GO" id="GO:0008270">
    <property type="term" value="F:zinc ion binding"/>
    <property type="evidence" value="ECO:0007669"/>
    <property type="project" value="UniProtKB-KW"/>
</dbReference>
<feature type="region of interest" description="Disordered" evidence="2">
    <location>
        <begin position="219"/>
        <end position="248"/>
    </location>
</feature>